<proteinExistence type="predicted"/>
<dbReference type="RefSeq" id="WP_197673536.1">
    <property type="nucleotide sequence ID" value="NZ_LT629785.1"/>
</dbReference>
<evidence type="ECO:0000313" key="2">
    <source>
        <dbReference type="Proteomes" id="UP000243232"/>
    </source>
</evidence>
<protein>
    <submittedName>
        <fullName evidence="1">Acetyltransferase (GNAT) domain-containing protein</fullName>
    </submittedName>
</protein>
<keyword evidence="1" id="KW-0808">Transferase</keyword>
<reference evidence="2" key="1">
    <citation type="submission" date="2016-10" db="EMBL/GenBank/DDBJ databases">
        <authorList>
            <person name="Varghese N."/>
            <person name="Submissions S."/>
        </authorList>
    </citation>
    <scope>NUCLEOTIDE SEQUENCE [LARGE SCALE GENOMIC DNA]</scope>
    <source>
        <strain evidence="2">DSM 17875</strain>
    </source>
</reference>
<accession>A0A1H2EKF7</accession>
<dbReference type="InterPro" id="IPR016181">
    <property type="entry name" value="Acyl_CoA_acyltransferase"/>
</dbReference>
<dbReference type="Proteomes" id="UP000243232">
    <property type="component" value="Chromosome I"/>
</dbReference>
<dbReference type="InterPro" id="IPR050644">
    <property type="entry name" value="PG_Glycine_Bridge_Synth"/>
</dbReference>
<gene>
    <name evidence="1" type="ORF">SAMN05216296_0867</name>
</gene>
<dbReference type="GO" id="GO:0016740">
    <property type="term" value="F:transferase activity"/>
    <property type="evidence" value="ECO:0007669"/>
    <property type="project" value="UniProtKB-KW"/>
</dbReference>
<organism evidence="1 2">
    <name type="scientific">Pseudomonas pohangensis</name>
    <dbReference type="NCBI Taxonomy" id="364197"/>
    <lineage>
        <taxon>Bacteria</taxon>
        <taxon>Pseudomonadati</taxon>
        <taxon>Pseudomonadota</taxon>
        <taxon>Gammaproteobacteria</taxon>
        <taxon>Pseudomonadales</taxon>
        <taxon>Pseudomonadaceae</taxon>
        <taxon>Pseudomonas</taxon>
    </lineage>
</organism>
<dbReference type="AlphaFoldDB" id="A0A1H2EKF7"/>
<keyword evidence="2" id="KW-1185">Reference proteome</keyword>
<name>A0A1H2EKF7_9PSED</name>
<dbReference type="PANTHER" id="PTHR36174:SF1">
    <property type="entry name" value="LIPID II:GLYCINE GLYCYLTRANSFERASE"/>
    <property type="match status" value="1"/>
</dbReference>
<dbReference type="PANTHER" id="PTHR36174">
    <property type="entry name" value="LIPID II:GLYCINE GLYCYLTRANSFERASE"/>
    <property type="match status" value="1"/>
</dbReference>
<evidence type="ECO:0000313" key="1">
    <source>
        <dbReference type="EMBL" id="SDT95587.1"/>
    </source>
</evidence>
<dbReference type="EMBL" id="LT629785">
    <property type="protein sequence ID" value="SDT95587.1"/>
    <property type="molecule type" value="Genomic_DNA"/>
</dbReference>
<dbReference type="SUPFAM" id="SSF55729">
    <property type="entry name" value="Acyl-CoA N-acyltransferases (Nat)"/>
    <property type="match status" value="1"/>
</dbReference>
<dbReference type="STRING" id="364197.SAMN05216296_0867"/>
<sequence>MILSVTRYDSEQKSEWDSFVADCKNTHFMFYRDYIEYHADRFFDYSLVIRDDRGTIVSVLPANVSEGIIYSHQGLTFGGYLTNNKIGTELMLAVFDEVNLFLNNKGFSKLIYKCLPHIYHELPAEEDRYALFVNDATLIRRDVSASIFLENKVSYSKLRKRCINKAIKENVIIELSTCNEEFWALLGNVLLKKHGVKPVHDLKEITRLRDRFPENIKIFVARHHGVVVSGAVIFETKTVAHAQYLASDELGRSLGALDLLIDNLINERYRDKRFFDFGISNENCGRFLNKGLIAQKEGFGARAIVHDFYEIEIK</sequence>
<dbReference type="Gene3D" id="3.40.630.30">
    <property type="match status" value="1"/>
</dbReference>